<proteinExistence type="predicted"/>
<dbReference type="NCBIfam" id="TIGR03182">
    <property type="entry name" value="PDH_E1_alph_y"/>
    <property type="match status" value="1"/>
</dbReference>
<dbReference type="InterPro" id="IPR050642">
    <property type="entry name" value="PDH_E1_Alpha_Subunit"/>
</dbReference>
<dbReference type="PANTHER" id="PTHR11516">
    <property type="entry name" value="PYRUVATE DEHYDROGENASE E1 COMPONENT, ALPHA SUBUNIT BACTERIAL AND ORGANELLAR"/>
    <property type="match status" value="1"/>
</dbReference>
<accession>A0A0I9TUU5</accession>
<dbReference type="Gene3D" id="3.40.50.970">
    <property type="match status" value="1"/>
</dbReference>
<comment type="cofactor">
    <cofactor evidence="2 8">
        <name>thiamine diphosphate</name>
        <dbReference type="ChEBI" id="CHEBI:58937"/>
    </cofactor>
</comment>
<dbReference type="GO" id="GO:0004739">
    <property type="term" value="F:pyruvate dehydrogenase (acetyl-transferring) activity"/>
    <property type="evidence" value="ECO:0007669"/>
    <property type="project" value="UniProtKB-UniRule"/>
</dbReference>
<dbReference type="PATRIC" id="fig|29311.18.peg.306"/>
<comment type="cofactor">
    <cofactor evidence="1">
        <name>Mg(2+)</name>
        <dbReference type="ChEBI" id="CHEBI:18420"/>
    </cofactor>
</comment>
<dbReference type="STRING" id="1202450.B586_16840"/>
<evidence type="ECO:0000256" key="3">
    <source>
        <dbReference type="ARBA" id="ARBA00012281"/>
    </source>
</evidence>
<dbReference type="GO" id="GO:0000287">
    <property type="term" value="F:magnesium ion binding"/>
    <property type="evidence" value="ECO:0007669"/>
    <property type="project" value="UniProtKB-ARBA"/>
</dbReference>
<evidence type="ECO:0000313" key="11">
    <source>
        <dbReference type="Proteomes" id="UP000036334"/>
    </source>
</evidence>
<dbReference type="OrthoDB" id="9766715at2"/>
<organism evidence="10 11">
    <name type="scientific">Mycobacterium haemophilum</name>
    <dbReference type="NCBI Taxonomy" id="29311"/>
    <lineage>
        <taxon>Bacteria</taxon>
        <taxon>Bacillati</taxon>
        <taxon>Actinomycetota</taxon>
        <taxon>Actinomycetes</taxon>
        <taxon>Mycobacteriales</taxon>
        <taxon>Mycobacteriaceae</taxon>
        <taxon>Mycobacterium</taxon>
    </lineage>
</organism>
<evidence type="ECO:0000256" key="4">
    <source>
        <dbReference type="ARBA" id="ARBA00014159"/>
    </source>
</evidence>
<dbReference type="InterPro" id="IPR001017">
    <property type="entry name" value="DH_E1"/>
</dbReference>
<evidence type="ECO:0000313" key="10">
    <source>
        <dbReference type="EMBL" id="KLO39045.1"/>
    </source>
</evidence>
<dbReference type="InterPro" id="IPR017597">
    <property type="entry name" value="Pyrv_DH_E1_asu_subgrp-y"/>
</dbReference>
<sequence>MTDAERARRFLSDMVRVRRMEERCAELYGEAKIRGFLHLYVGEEAVAAGSLQVLGPDDAVVATYREHAHALLRGTPMTSIMAEMFGKQEGCSRGRGGSMHLFDASTRFYGGNAIVAGGLPLAVGLALADSTLHRNRLTACYFGDGAVAEGAFHESLNMAALWRLPVLFFCENNLYAMGTALARAQSQTDLTAKAAAYRVPTIAVDGMDVVACHDAARQAAEHVRNTGGPFFVEFRTYRFRAHSMFDPELYRDKAEVQRWRKRDPIPAYIKQCRADDSLTDDDIADIEEAANAEIEAAVAFAEAGTWENVEDLERDVLTPVGQVVR</sequence>
<comment type="function">
    <text evidence="8">The pyruvate dehydrogenase complex catalyzes the overall conversion of pyruvate to acetyl-CoA and CO(2).</text>
</comment>
<comment type="catalytic activity">
    <reaction evidence="8">
        <text>N(6)-[(R)-lipoyl]-L-lysyl-[protein] + pyruvate + H(+) = N(6)-[(R)-S(8)-acetyldihydrolipoyl]-L-lysyl-[protein] + CO2</text>
        <dbReference type="Rhea" id="RHEA:19189"/>
        <dbReference type="Rhea" id="RHEA-COMP:10474"/>
        <dbReference type="Rhea" id="RHEA-COMP:10478"/>
        <dbReference type="ChEBI" id="CHEBI:15361"/>
        <dbReference type="ChEBI" id="CHEBI:15378"/>
        <dbReference type="ChEBI" id="CHEBI:16526"/>
        <dbReference type="ChEBI" id="CHEBI:83099"/>
        <dbReference type="ChEBI" id="CHEBI:83111"/>
        <dbReference type="EC" id="1.2.4.1"/>
    </reaction>
</comment>
<feature type="domain" description="Dehydrogenase E1 component" evidence="9">
    <location>
        <begin position="13"/>
        <end position="304"/>
    </location>
</feature>
<dbReference type="AlphaFoldDB" id="A0A0I9TUU5"/>
<evidence type="ECO:0000256" key="6">
    <source>
        <dbReference type="ARBA" id="ARBA00023052"/>
    </source>
</evidence>
<evidence type="ECO:0000256" key="8">
    <source>
        <dbReference type="RuleBase" id="RU361139"/>
    </source>
</evidence>
<keyword evidence="6 8" id="KW-0786">Thiamine pyrophosphate</keyword>
<evidence type="ECO:0000256" key="5">
    <source>
        <dbReference type="ARBA" id="ARBA00023002"/>
    </source>
</evidence>
<dbReference type="SUPFAM" id="SSF52518">
    <property type="entry name" value="Thiamin diphosphate-binding fold (THDP-binding)"/>
    <property type="match status" value="1"/>
</dbReference>
<evidence type="ECO:0000256" key="1">
    <source>
        <dbReference type="ARBA" id="ARBA00001946"/>
    </source>
</evidence>
<keyword evidence="5 8" id="KW-0560">Oxidoreductase</keyword>
<dbReference type="InterPro" id="IPR029061">
    <property type="entry name" value="THDP-binding"/>
</dbReference>
<dbReference type="Pfam" id="PF00676">
    <property type="entry name" value="E1_dh"/>
    <property type="match status" value="1"/>
</dbReference>
<dbReference type="EMBL" id="LDPR01000001">
    <property type="protein sequence ID" value="KLO39045.1"/>
    <property type="molecule type" value="Genomic_DNA"/>
</dbReference>
<protein>
    <recommendedName>
        <fullName evidence="4 8">Pyruvate dehydrogenase E1 component subunit alpha</fullName>
        <ecNumber evidence="3 8">1.2.4.1</ecNumber>
    </recommendedName>
</protein>
<dbReference type="PANTHER" id="PTHR11516:SF60">
    <property type="entry name" value="PYRUVATE DEHYDROGENASE E1 COMPONENT SUBUNIT ALPHA"/>
    <property type="match status" value="1"/>
</dbReference>
<evidence type="ECO:0000256" key="7">
    <source>
        <dbReference type="ARBA" id="ARBA00023317"/>
    </source>
</evidence>
<keyword evidence="11" id="KW-1185">Reference proteome</keyword>
<comment type="caution">
    <text evidence="10">The sequence shown here is derived from an EMBL/GenBank/DDBJ whole genome shotgun (WGS) entry which is preliminary data.</text>
</comment>
<evidence type="ECO:0000256" key="2">
    <source>
        <dbReference type="ARBA" id="ARBA00001964"/>
    </source>
</evidence>
<dbReference type="CDD" id="cd02000">
    <property type="entry name" value="TPP_E1_PDC_ADC_BCADC"/>
    <property type="match status" value="1"/>
</dbReference>
<keyword evidence="7 8" id="KW-0670">Pyruvate</keyword>
<comment type="subunit">
    <text evidence="8">Heterodimer of an alpha and a beta chain.</text>
</comment>
<gene>
    <name evidence="8" type="primary">pdhA</name>
    <name evidence="10" type="ORF">ABH38_01410</name>
</gene>
<dbReference type="RefSeq" id="WP_047313241.1">
    <property type="nucleotide sequence ID" value="NZ_LDPQ01000001.1"/>
</dbReference>
<name>A0A0I9TUU5_9MYCO</name>
<dbReference type="GO" id="GO:0006086">
    <property type="term" value="P:pyruvate decarboxylation to acetyl-CoA"/>
    <property type="evidence" value="ECO:0007669"/>
    <property type="project" value="InterPro"/>
</dbReference>
<reference evidence="10 11" key="1">
    <citation type="submission" date="2015-05" db="EMBL/GenBank/DDBJ databases">
        <title>Genome sequence of Mycobacterium haemophilum.</title>
        <authorList>
            <person name="Greninger A.L."/>
            <person name="Cunningham G."/>
            <person name="Miller S."/>
        </authorList>
    </citation>
    <scope>NUCLEOTIDE SEQUENCE [LARGE SCALE GENOMIC DNA]</scope>
    <source>
        <strain evidence="11">UC1</strain>
    </source>
</reference>
<evidence type="ECO:0000259" key="9">
    <source>
        <dbReference type="Pfam" id="PF00676"/>
    </source>
</evidence>
<dbReference type="Proteomes" id="UP000036334">
    <property type="component" value="Unassembled WGS sequence"/>
</dbReference>
<dbReference type="EC" id="1.2.4.1" evidence="3 8"/>